<dbReference type="Proteomes" id="UP000245626">
    <property type="component" value="Unassembled WGS sequence"/>
</dbReference>
<evidence type="ECO:0000313" key="2">
    <source>
        <dbReference type="Proteomes" id="UP000245626"/>
    </source>
</evidence>
<dbReference type="EMBL" id="KZ820634">
    <property type="protein sequence ID" value="PWN46912.1"/>
    <property type="molecule type" value="Genomic_DNA"/>
</dbReference>
<feature type="non-terminal residue" evidence="1">
    <location>
        <position position="58"/>
    </location>
</feature>
<name>A0ACD0NM87_9BASI</name>
<sequence length="58" mass="6307">MPPTSSTHASSAKERHYSHLAARLAALSNTFQNTHHHVTVASEQAHYVRKLAIGQAST</sequence>
<gene>
    <name evidence="1" type="ORF">IE53DRAFT_390945</name>
</gene>
<organism evidence="1 2">
    <name type="scientific">Violaceomyces palustris</name>
    <dbReference type="NCBI Taxonomy" id="1673888"/>
    <lineage>
        <taxon>Eukaryota</taxon>
        <taxon>Fungi</taxon>
        <taxon>Dikarya</taxon>
        <taxon>Basidiomycota</taxon>
        <taxon>Ustilaginomycotina</taxon>
        <taxon>Ustilaginomycetes</taxon>
        <taxon>Violaceomycetales</taxon>
        <taxon>Violaceomycetaceae</taxon>
        <taxon>Violaceomyces</taxon>
    </lineage>
</organism>
<evidence type="ECO:0000313" key="1">
    <source>
        <dbReference type="EMBL" id="PWN46912.1"/>
    </source>
</evidence>
<keyword evidence="2" id="KW-1185">Reference proteome</keyword>
<protein>
    <submittedName>
        <fullName evidence="1">Uncharacterized protein</fullName>
    </submittedName>
</protein>
<proteinExistence type="predicted"/>
<reference evidence="1 2" key="1">
    <citation type="journal article" date="2018" name="Mol. Biol. Evol.">
        <title>Broad Genomic Sampling Reveals a Smut Pathogenic Ancestry of the Fungal Clade Ustilaginomycotina.</title>
        <authorList>
            <person name="Kijpornyongpan T."/>
            <person name="Mondo S.J."/>
            <person name="Barry K."/>
            <person name="Sandor L."/>
            <person name="Lee J."/>
            <person name="Lipzen A."/>
            <person name="Pangilinan J."/>
            <person name="LaButti K."/>
            <person name="Hainaut M."/>
            <person name="Henrissat B."/>
            <person name="Grigoriev I.V."/>
            <person name="Spatafora J.W."/>
            <person name="Aime M.C."/>
        </authorList>
    </citation>
    <scope>NUCLEOTIDE SEQUENCE [LARGE SCALE GENOMIC DNA]</scope>
    <source>
        <strain evidence="1 2">SA 807</strain>
    </source>
</reference>
<accession>A0ACD0NM87</accession>